<proteinExistence type="predicted"/>
<gene>
    <name evidence="1" type="ORF">MTR67_048977</name>
</gene>
<dbReference type="SUPFAM" id="SSF52058">
    <property type="entry name" value="L domain-like"/>
    <property type="match status" value="1"/>
</dbReference>
<evidence type="ECO:0000313" key="2">
    <source>
        <dbReference type="Proteomes" id="UP001234989"/>
    </source>
</evidence>
<dbReference type="Proteomes" id="UP001234989">
    <property type="component" value="Chromosome 11"/>
</dbReference>
<evidence type="ECO:0000313" key="1">
    <source>
        <dbReference type="EMBL" id="WMV55592.1"/>
    </source>
</evidence>
<accession>A0AAF0ZX09</accession>
<dbReference type="AlphaFoldDB" id="A0AAF0ZX09"/>
<dbReference type="InterPro" id="IPR032675">
    <property type="entry name" value="LRR_dom_sf"/>
</dbReference>
<organism evidence="1 2">
    <name type="scientific">Solanum verrucosum</name>
    <dbReference type="NCBI Taxonomy" id="315347"/>
    <lineage>
        <taxon>Eukaryota</taxon>
        <taxon>Viridiplantae</taxon>
        <taxon>Streptophyta</taxon>
        <taxon>Embryophyta</taxon>
        <taxon>Tracheophyta</taxon>
        <taxon>Spermatophyta</taxon>
        <taxon>Magnoliopsida</taxon>
        <taxon>eudicotyledons</taxon>
        <taxon>Gunneridae</taxon>
        <taxon>Pentapetalae</taxon>
        <taxon>asterids</taxon>
        <taxon>lamiids</taxon>
        <taxon>Solanales</taxon>
        <taxon>Solanaceae</taxon>
        <taxon>Solanoideae</taxon>
        <taxon>Solaneae</taxon>
        <taxon>Solanum</taxon>
    </lineage>
</organism>
<protein>
    <submittedName>
        <fullName evidence="1">Uncharacterized protein</fullName>
    </submittedName>
</protein>
<keyword evidence="2" id="KW-1185">Reference proteome</keyword>
<reference evidence="1" key="1">
    <citation type="submission" date="2023-08" db="EMBL/GenBank/DDBJ databases">
        <title>A de novo genome assembly of Solanum verrucosum Schlechtendal, a Mexican diploid species geographically isolated from the other diploid A-genome species in potato relatives.</title>
        <authorList>
            <person name="Hosaka K."/>
        </authorList>
    </citation>
    <scope>NUCLEOTIDE SEQUENCE</scope>
    <source>
        <tissue evidence="1">Young leaves</tissue>
    </source>
</reference>
<name>A0AAF0ZX09_SOLVR</name>
<sequence length="139" mass="15887">MQELLPSLKELELEYCPAIESFPDGGLPFSLQQLVIIKCTKLVNGRKEWLLPRLIKLVIQNDGSDEEIEHWELPSSITTLSIYNLKTLSSQDLKRLTSLKYLSTAYLPQIQSMLEEGRLPSSLSELHLSCHNELRSLHL</sequence>
<dbReference type="EMBL" id="CP133622">
    <property type="protein sequence ID" value="WMV55592.1"/>
    <property type="molecule type" value="Genomic_DNA"/>
</dbReference>
<dbReference type="Gene3D" id="3.80.10.10">
    <property type="entry name" value="Ribonuclease Inhibitor"/>
    <property type="match status" value="1"/>
</dbReference>